<feature type="transmembrane region" description="Helical" evidence="2">
    <location>
        <begin position="205"/>
        <end position="225"/>
    </location>
</feature>
<dbReference type="Proteomes" id="UP001320148">
    <property type="component" value="Chromosome"/>
</dbReference>
<evidence type="ECO:0000313" key="5">
    <source>
        <dbReference type="Proteomes" id="UP001320148"/>
    </source>
</evidence>
<dbReference type="Gene3D" id="3.10.310.50">
    <property type="match status" value="1"/>
</dbReference>
<sequence length="253" mass="26808">MNKRRIITWGAILAVLLPIWAFAAIFPDKPPSEHYYVDEAGLIDVKTGGRIDGVASALLAEENIPIYVVTIPSLAAYDAATLSIEQYAAELFDHWGIGWQDHNYGMLLLVSKDDKKARIELGADWGKQNDYLAQQVMGGLIVPAFKRGDFATGIADGVRGMDAMARGQAFPKPKAPWWMLPALIGGLGALVLLIINLFRSGRKGWAWALIAVLGSILFFILQIVGSGSDSGEGSSGGGFGGGSSGGGGATGSW</sequence>
<dbReference type="InterPro" id="IPR007621">
    <property type="entry name" value="TPM_dom"/>
</dbReference>
<feature type="transmembrane region" description="Helical" evidence="2">
    <location>
        <begin position="177"/>
        <end position="198"/>
    </location>
</feature>
<feature type="domain" description="TPM" evidence="3">
    <location>
        <begin position="37"/>
        <end position="162"/>
    </location>
</feature>
<keyword evidence="2" id="KW-0472">Membrane</keyword>
<evidence type="ECO:0000256" key="1">
    <source>
        <dbReference type="SAM" id="MobiDB-lite"/>
    </source>
</evidence>
<name>A0ABM7PJF5_9BACT</name>
<keyword evidence="2" id="KW-1133">Transmembrane helix</keyword>
<dbReference type="RefSeq" id="WP_236888625.1">
    <property type="nucleotide sequence ID" value="NZ_AP024488.1"/>
</dbReference>
<evidence type="ECO:0000313" key="4">
    <source>
        <dbReference type="EMBL" id="BCS97206.1"/>
    </source>
</evidence>
<keyword evidence="5" id="KW-1185">Reference proteome</keyword>
<keyword evidence="2" id="KW-0812">Transmembrane</keyword>
<proteinExistence type="predicted"/>
<dbReference type="EMBL" id="AP024488">
    <property type="protein sequence ID" value="BCS97206.1"/>
    <property type="molecule type" value="Genomic_DNA"/>
</dbReference>
<dbReference type="PANTHER" id="PTHR30373:SF2">
    <property type="entry name" value="UPF0603 PROTEIN YGCG"/>
    <property type="match status" value="1"/>
</dbReference>
<feature type="region of interest" description="Disordered" evidence="1">
    <location>
        <begin position="234"/>
        <end position="253"/>
    </location>
</feature>
<evidence type="ECO:0000256" key="2">
    <source>
        <dbReference type="SAM" id="Phobius"/>
    </source>
</evidence>
<evidence type="ECO:0000259" key="3">
    <source>
        <dbReference type="Pfam" id="PF04536"/>
    </source>
</evidence>
<reference evidence="4 5" key="1">
    <citation type="submission" date="2021-02" db="EMBL/GenBank/DDBJ databases">
        <title>Complete genome of Desulfoluna sp. strain ASN36.</title>
        <authorList>
            <person name="Takahashi A."/>
            <person name="Kojima H."/>
            <person name="Fukui M."/>
        </authorList>
    </citation>
    <scope>NUCLEOTIDE SEQUENCE [LARGE SCALE GENOMIC DNA]</scope>
    <source>
        <strain evidence="4 5">ASN36</strain>
    </source>
</reference>
<gene>
    <name evidence="4" type="ORF">DSLASN_28380</name>
</gene>
<dbReference type="Pfam" id="PF04536">
    <property type="entry name" value="TPM_phosphatase"/>
    <property type="match status" value="1"/>
</dbReference>
<organism evidence="4 5">
    <name type="scientific">Desulfoluna limicola</name>
    <dbReference type="NCBI Taxonomy" id="2810562"/>
    <lineage>
        <taxon>Bacteria</taxon>
        <taxon>Pseudomonadati</taxon>
        <taxon>Thermodesulfobacteriota</taxon>
        <taxon>Desulfobacteria</taxon>
        <taxon>Desulfobacterales</taxon>
        <taxon>Desulfolunaceae</taxon>
        <taxon>Desulfoluna</taxon>
    </lineage>
</organism>
<dbReference type="PANTHER" id="PTHR30373">
    <property type="entry name" value="UPF0603 PROTEIN YGCG"/>
    <property type="match status" value="1"/>
</dbReference>
<accession>A0ABM7PJF5</accession>
<protein>
    <submittedName>
        <fullName evidence="4">Methanol dehydrogenase</fullName>
    </submittedName>
</protein>